<dbReference type="RefSeq" id="WP_020736797.1">
    <property type="nucleotide sequence ID" value="NC_021658.1"/>
</dbReference>
<dbReference type="KEGG" id="scu:SCE1572_24370"/>
<dbReference type="PROSITE" id="PS51257">
    <property type="entry name" value="PROKAR_LIPOPROTEIN"/>
    <property type="match status" value="1"/>
</dbReference>
<gene>
    <name evidence="2" type="ORF">SCE1572_24370</name>
</gene>
<evidence type="ECO:0000313" key="3">
    <source>
        <dbReference type="Proteomes" id="UP000014803"/>
    </source>
</evidence>
<evidence type="ECO:0000256" key="1">
    <source>
        <dbReference type="SAM" id="MobiDB-lite"/>
    </source>
</evidence>
<dbReference type="AlphaFoldDB" id="S4XZK6"/>
<evidence type="ECO:0000313" key="2">
    <source>
        <dbReference type="EMBL" id="AGP37345.1"/>
    </source>
</evidence>
<feature type="region of interest" description="Disordered" evidence="1">
    <location>
        <begin position="28"/>
        <end position="55"/>
    </location>
</feature>
<name>S4XZK6_SORCE</name>
<dbReference type="Proteomes" id="UP000014803">
    <property type="component" value="Chromosome"/>
</dbReference>
<dbReference type="PATRIC" id="fig|1254432.3.peg.5523"/>
<reference evidence="2 3" key="1">
    <citation type="journal article" date="2013" name="Sci. Rep.">
        <title>Extraordinary expansion of a Sorangium cellulosum genome from an alkaline milieu.</title>
        <authorList>
            <person name="Han K."/>
            <person name="Li Z.F."/>
            <person name="Peng R."/>
            <person name="Zhu L.P."/>
            <person name="Zhou T."/>
            <person name="Wang L.G."/>
            <person name="Li S.G."/>
            <person name="Zhang X.B."/>
            <person name="Hu W."/>
            <person name="Wu Z.H."/>
            <person name="Qin N."/>
            <person name="Li Y.Z."/>
        </authorList>
    </citation>
    <scope>NUCLEOTIDE SEQUENCE [LARGE SCALE GENOMIC DNA]</scope>
    <source>
        <strain evidence="2 3">So0157-2</strain>
    </source>
</reference>
<sequence length="55" mass="5443">MKHNFASLVIRHAAAPIASISAALAGCGPSEPGDEAAASEEPIASTHDALQLGCS</sequence>
<proteinExistence type="predicted"/>
<accession>S4XZK6</accession>
<protein>
    <submittedName>
        <fullName evidence="2">Uncharacterized protein</fullName>
    </submittedName>
</protein>
<dbReference type="EMBL" id="CP003969">
    <property type="protein sequence ID" value="AGP37345.1"/>
    <property type="molecule type" value="Genomic_DNA"/>
</dbReference>
<dbReference type="HOGENOM" id="CLU_3030049_0_0_7"/>
<organism evidence="2 3">
    <name type="scientific">Sorangium cellulosum So0157-2</name>
    <dbReference type="NCBI Taxonomy" id="1254432"/>
    <lineage>
        <taxon>Bacteria</taxon>
        <taxon>Pseudomonadati</taxon>
        <taxon>Myxococcota</taxon>
        <taxon>Polyangia</taxon>
        <taxon>Polyangiales</taxon>
        <taxon>Polyangiaceae</taxon>
        <taxon>Sorangium</taxon>
    </lineage>
</organism>